<dbReference type="EMBL" id="CM044701">
    <property type="protein sequence ID" value="KAI5682699.1"/>
    <property type="molecule type" value="Genomic_DNA"/>
</dbReference>
<accession>A0ACC0CCN1</accession>
<proteinExistence type="predicted"/>
<sequence>MLGERTRGHHRLIRVTRPRCGIIEIPLCIKSSLNGIRGTGLRDREDRESGSTRQKDLTKRFSQSKHLEGLHKHQKEEKKGKYKFHEIRRNAEEDAEASGIVMPDDLQLLAIVASGVSRGRLYGVGSEAVHFIVESSQAAAGLAPCCLDHEQQLMQRVENPVSRRLFEHNQLTYIPFPPKIPLVRAAMSTNTSTSTSTAEVEATSEVPPRDSSTPRFYSCSQTPLLYSTPWMVLPHPLQMLHRLYFDRRKCRK</sequence>
<comment type="caution">
    <text evidence="1">The sequence shown here is derived from an EMBL/GenBank/DDBJ whole genome shotgun (WGS) entry which is preliminary data.</text>
</comment>
<gene>
    <name evidence="1" type="ORF">M9H77_03927</name>
</gene>
<reference evidence="2" key="1">
    <citation type="journal article" date="2023" name="Nat. Plants">
        <title>Single-cell RNA sequencing provides a high-resolution roadmap for understanding the multicellular compartmentation of specialized metabolism.</title>
        <authorList>
            <person name="Sun S."/>
            <person name="Shen X."/>
            <person name="Li Y."/>
            <person name="Li Y."/>
            <person name="Wang S."/>
            <person name="Li R."/>
            <person name="Zhang H."/>
            <person name="Shen G."/>
            <person name="Guo B."/>
            <person name="Wei J."/>
            <person name="Xu J."/>
            <person name="St-Pierre B."/>
            <person name="Chen S."/>
            <person name="Sun C."/>
        </authorList>
    </citation>
    <scope>NUCLEOTIDE SEQUENCE [LARGE SCALE GENOMIC DNA]</scope>
</reference>
<evidence type="ECO:0000313" key="2">
    <source>
        <dbReference type="Proteomes" id="UP001060085"/>
    </source>
</evidence>
<dbReference type="Proteomes" id="UP001060085">
    <property type="component" value="Linkage Group LG01"/>
</dbReference>
<evidence type="ECO:0000313" key="1">
    <source>
        <dbReference type="EMBL" id="KAI5682699.1"/>
    </source>
</evidence>
<protein>
    <submittedName>
        <fullName evidence="1">Uncharacterized protein</fullName>
    </submittedName>
</protein>
<organism evidence="1 2">
    <name type="scientific">Catharanthus roseus</name>
    <name type="common">Madagascar periwinkle</name>
    <name type="synonym">Vinca rosea</name>
    <dbReference type="NCBI Taxonomy" id="4058"/>
    <lineage>
        <taxon>Eukaryota</taxon>
        <taxon>Viridiplantae</taxon>
        <taxon>Streptophyta</taxon>
        <taxon>Embryophyta</taxon>
        <taxon>Tracheophyta</taxon>
        <taxon>Spermatophyta</taxon>
        <taxon>Magnoliopsida</taxon>
        <taxon>eudicotyledons</taxon>
        <taxon>Gunneridae</taxon>
        <taxon>Pentapetalae</taxon>
        <taxon>asterids</taxon>
        <taxon>lamiids</taxon>
        <taxon>Gentianales</taxon>
        <taxon>Apocynaceae</taxon>
        <taxon>Rauvolfioideae</taxon>
        <taxon>Vinceae</taxon>
        <taxon>Catharanthinae</taxon>
        <taxon>Catharanthus</taxon>
    </lineage>
</organism>
<keyword evidence="2" id="KW-1185">Reference proteome</keyword>
<name>A0ACC0CCN1_CATRO</name>